<keyword evidence="3" id="KW-0119">Carbohydrate metabolism</keyword>
<gene>
    <name evidence="6" type="ORF">CLV48_10418</name>
</gene>
<keyword evidence="2" id="KW-0413">Isomerase</keyword>
<evidence type="ECO:0000256" key="3">
    <source>
        <dbReference type="ARBA" id="ARBA00023277"/>
    </source>
</evidence>
<dbReference type="InterPro" id="IPR008000">
    <property type="entry name" value="Rham/fucose_mutarotase"/>
</dbReference>
<dbReference type="GO" id="GO:0019301">
    <property type="term" value="P:rhamnose catabolic process"/>
    <property type="evidence" value="ECO:0007669"/>
    <property type="project" value="UniProtKB-UniRule"/>
</dbReference>
<dbReference type="PANTHER" id="PTHR34389">
    <property type="entry name" value="L-RHAMNOSE MUTAROTASE"/>
    <property type="match status" value="1"/>
</dbReference>
<dbReference type="InterPro" id="IPR011008">
    <property type="entry name" value="Dimeric_a/b-barrel"/>
</dbReference>
<keyword evidence="1" id="KW-0963">Cytoplasm</keyword>
<dbReference type="AlphaFoldDB" id="A0A2P8E5U0"/>
<organism evidence="6 7">
    <name type="scientific">Cecembia rubra</name>
    <dbReference type="NCBI Taxonomy" id="1485585"/>
    <lineage>
        <taxon>Bacteria</taxon>
        <taxon>Pseudomonadati</taxon>
        <taxon>Bacteroidota</taxon>
        <taxon>Cytophagia</taxon>
        <taxon>Cytophagales</taxon>
        <taxon>Cyclobacteriaceae</taxon>
        <taxon>Cecembia</taxon>
    </lineage>
</organism>
<proteinExistence type="predicted"/>
<dbReference type="GO" id="GO:0005737">
    <property type="term" value="C:cytoplasm"/>
    <property type="evidence" value="ECO:0007669"/>
    <property type="project" value="InterPro"/>
</dbReference>
<keyword evidence="7" id="KW-1185">Reference proteome</keyword>
<evidence type="ECO:0000256" key="5">
    <source>
        <dbReference type="NCBIfam" id="TIGR02625"/>
    </source>
</evidence>
<dbReference type="SUPFAM" id="SSF54909">
    <property type="entry name" value="Dimeric alpha+beta barrel"/>
    <property type="match status" value="1"/>
</dbReference>
<dbReference type="Pfam" id="PF05336">
    <property type="entry name" value="rhaM"/>
    <property type="match status" value="1"/>
</dbReference>
<accession>A0A2P8E5U0</accession>
<dbReference type="EMBL" id="PYGF01000004">
    <property type="protein sequence ID" value="PSL04844.1"/>
    <property type="molecule type" value="Genomic_DNA"/>
</dbReference>
<dbReference type="NCBIfam" id="TIGR02625">
    <property type="entry name" value="YiiL_rotase"/>
    <property type="match status" value="1"/>
</dbReference>
<dbReference type="GO" id="GO:0062192">
    <property type="term" value="F:L-rhamnose mutarotase activity"/>
    <property type="evidence" value="ECO:0007669"/>
    <property type="project" value="UniProtKB-UniRule"/>
</dbReference>
<evidence type="ECO:0000256" key="4">
    <source>
        <dbReference type="ARBA" id="ARBA00023308"/>
    </source>
</evidence>
<evidence type="ECO:0000256" key="1">
    <source>
        <dbReference type="ARBA" id="ARBA00022490"/>
    </source>
</evidence>
<evidence type="ECO:0000313" key="7">
    <source>
        <dbReference type="Proteomes" id="UP000240708"/>
    </source>
</evidence>
<evidence type="ECO:0000313" key="6">
    <source>
        <dbReference type="EMBL" id="PSL04844.1"/>
    </source>
</evidence>
<dbReference type="Gene3D" id="3.30.70.100">
    <property type="match status" value="1"/>
</dbReference>
<protein>
    <recommendedName>
        <fullName evidence="5">L-rhamnose mutarotase</fullName>
        <ecNumber evidence="5">5.1.3.32</ecNumber>
    </recommendedName>
</protein>
<dbReference type="PANTHER" id="PTHR34389:SF2">
    <property type="entry name" value="L-RHAMNOSE MUTAROTASE"/>
    <property type="match status" value="1"/>
</dbReference>
<dbReference type="EC" id="5.1.3.32" evidence="5"/>
<reference evidence="6 7" key="1">
    <citation type="submission" date="2018-03" db="EMBL/GenBank/DDBJ databases">
        <title>Genomic Encyclopedia of Archaeal and Bacterial Type Strains, Phase II (KMG-II): from individual species to whole genera.</title>
        <authorList>
            <person name="Goeker M."/>
        </authorList>
    </citation>
    <scope>NUCLEOTIDE SEQUENCE [LARGE SCALE GENOMIC DNA]</scope>
    <source>
        <strain evidence="6 7">DSM 28057</strain>
    </source>
</reference>
<dbReference type="Proteomes" id="UP000240708">
    <property type="component" value="Unassembled WGS sequence"/>
</dbReference>
<keyword evidence="4" id="KW-0684">Rhamnose metabolism</keyword>
<dbReference type="InterPro" id="IPR013448">
    <property type="entry name" value="L-rhamnose_mutarotase"/>
</dbReference>
<dbReference type="OrthoDB" id="9799608at2"/>
<name>A0A2P8E5U0_9BACT</name>
<evidence type="ECO:0000256" key="2">
    <source>
        <dbReference type="ARBA" id="ARBA00023235"/>
    </source>
</evidence>
<comment type="caution">
    <text evidence="6">The sequence shown here is derived from an EMBL/GenBank/DDBJ whole genome shotgun (WGS) entry which is preliminary data.</text>
</comment>
<sequence>MPIKTFAFKMNLLPGMEEEYQRRHDAIWPELKQLLFDSGILEYHIFLDRETQTLFAFQKLDGEKNSQELGKNPLVQKWWAYMADIMETHPDNAPVSQELKEVFKL</sequence>